<comment type="similarity">
    <text evidence="1">Belongs to the plant LTP family.</text>
</comment>
<sequence length="118" mass="12365">MAGFFIRFLAAVVLMGLLMGPWAKAEIQCSDALSKVLPCEAYLLSGAVGPSAECCSAVQSLSKMATASDGDRKALCQCFKQIANSMPVNLAKAQQLPDLCHVSIGGVKIDPNVDCNSI</sequence>
<evidence type="ECO:0000256" key="1">
    <source>
        <dbReference type="ARBA" id="ARBA00009748"/>
    </source>
</evidence>
<dbReference type="Pfam" id="PF14368">
    <property type="entry name" value="LTP_2"/>
    <property type="match status" value="1"/>
</dbReference>
<dbReference type="InterPro" id="IPR000528">
    <property type="entry name" value="Plant_nsLTP"/>
</dbReference>
<evidence type="ECO:0000313" key="6">
    <source>
        <dbReference type="EMBL" id="KAL3627441.1"/>
    </source>
</evidence>
<feature type="domain" description="Bifunctional inhibitor/plant lipid transfer protein/seed storage helical" evidence="5">
    <location>
        <begin position="29"/>
        <end position="115"/>
    </location>
</feature>
<keyword evidence="3" id="KW-0446">Lipid-binding</keyword>
<feature type="chain" id="PRO_5044758383" description="Bifunctional inhibitor/plant lipid transfer protein/seed storage helical domain-containing protein" evidence="4">
    <location>
        <begin position="26"/>
        <end position="118"/>
    </location>
</feature>
<evidence type="ECO:0000256" key="2">
    <source>
        <dbReference type="ARBA" id="ARBA00022448"/>
    </source>
</evidence>
<proteinExistence type="inferred from homology"/>
<accession>A0ABD3CC97</accession>
<keyword evidence="2" id="KW-0813">Transport</keyword>
<gene>
    <name evidence="6" type="ORF">CASFOL_028804</name>
</gene>
<dbReference type="EMBL" id="JAVIJP010000039">
    <property type="protein sequence ID" value="KAL3627441.1"/>
    <property type="molecule type" value="Genomic_DNA"/>
</dbReference>
<name>A0ABD3CC97_9LAMI</name>
<dbReference type="InterPro" id="IPR016140">
    <property type="entry name" value="Bifunc_inhib/LTP/seed_store"/>
</dbReference>
<reference evidence="7" key="1">
    <citation type="journal article" date="2024" name="IScience">
        <title>Strigolactones Initiate the Formation of Haustorium-like Structures in Castilleja.</title>
        <authorList>
            <person name="Buerger M."/>
            <person name="Peterson D."/>
            <person name="Chory J."/>
        </authorList>
    </citation>
    <scope>NUCLEOTIDE SEQUENCE [LARGE SCALE GENOMIC DNA]</scope>
</reference>
<dbReference type="PRINTS" id="PR00382">
    <property type="entry name" value="LIPIDTRNSFER"/>
</dbReference>
<evidence type="ECO:0000259" key="5">
    <source>
        <dbReference type="SMART" id="SM00499"/>
    </source>
</evidence>
<organism evidence="6 7">
    <name type="scientific">Castilleja foliolosa</name>
    <dbReference type="NCBI Taxonomy" id="1961234"/>
    <lineage>
        <taxon>Eukaryota</taxon>
        <taxon>Viridiplantae</taxon>
        <taxon>Streptophyta</taxon>
        <taxon>Embryophyta</taxon>
        <taxon>Tracheophyta</taxon>
        <taxon>Spermatophyta</taxon>
        <taxon>Magnoliopsida</taxon>
        <taxon>eudicotyledons</taxon>
        <taxon>Gunneridae</taxon>
        <taxon>Pentapetalae</taxon>
        <taxon>asterids</taxon>
        <taxon>lamiids</taxon>
        <taxon>Lamiales</taxon>
        <taxon>Orobanchaceae</taxon>
        <taxon>Pedicularideae</taxon>
        <taxon>Castillejinae</taxon>
        <taxon>Castilleja</taxon>
    </lineage>
</organism>
<dbReference type="CDD" id="cd01960">
    <property type="entry name" value="nsLTP1"/>
    <property type="match status" value="1"/>
</dbReference>
<protein>
    <recommendedName>
        <fullName evidence="5">Bifunctional inhibitor/plant lipid transfer protein/seed storage helical domain-containing protein</fullName>
    </recommendedName>
</protein>
<dbReference type="Gene3D" id="1.10.110.10">
    <property type="entry name" value="Plant lipid-transfer and hydrophobic proteins"/>
    <property type="match status" value="1"/>
</dbReference>
<dbReference type="GO" id="GO:0008289">
    <property type="term" value="F:lipid binding"/>
    <property type="evidence" value="ECO:0007669"/>
    <property type="project" value="UniProtKB-KW"/>
</dbReference>
<feature type="signal peptide" evidence="4">
    <location>
        <begin position="1"/>
        <end position="25"/>
    </location>
</feature>
<dbReference type="PANTHER" id="PTHR33076">
    <property type="entry name" value="NON-SPECIFIC LIPID-TRANSFER PROTEIN 2-RELATED"/>
    <property type="match status" value="1"/>
</dbReference>
<evidence type="ECO:0000313" key="7">
    <source>
        <dbReference type="Proteomes" id="UP001632038"/>
    </source>
</evidence>
<evidence type="ECO:0000256" key="3">
    <source>
        <dbReference type="ARBA" id="ARBA00023121"/>
    </source>
</evidence>
<evidence type="ECO:0000256" key="4">
    <source>
        <dbReference type="SAM" id="SignalP"/>
    </source>
</evidence>
<keyword evidence="7" id="KW-1185">Reference proteome</keyword>
<dbReference type="InterPro" id="IPR036312">
    <property type="entry name" value="Bifun_inhib/LTP/seed_sf"/>
</dbReference>
<dbReference type="AlphaFoldDB" id="A0ABD3CC97"/>
<dbReference type="SUPFAM" id="SSF47699">
    <property type="entry name" value="Bifunctional inhibitor/lipid-transfer protein/seed storage 2S albumin"/>
    <property type="match status" value="1"/>
</dbReference>
<dbReference type="Proteomes" id="UP001632038">
    <property type="component" value="Unassembled WGS sequence"/>
</dbReference>
<dbReference type="SMART" id="SM00499">
    <property type="entry name" value="AAI"/>
    <property type="match status" value="1"/>
</dbReference>
<comment type="caution">
    <text evidence="6">The sequence shown here is derived from an EMBL/GenBank/DDBJ whole genome shotgun (WGS) entry which is preliminary data.</text>
</comment>
<keyword evidence="4" id="KW-0732">Signal</keyword>